<name>A0AAN8SA06_POLSC</name>
<dbReference type="Proteomes" id="UP001372834">
    <property type="component" value="Unassembled WGS sequence"/>
</dbReference>
<accession>A0AAN8SA06</accession>
<evidence type="ECO:0000313" key="2">
    <source>
        <dbReference type="Proteomes" id="UP001372834"/>
    </source>
</evidence>
<organism evidence="1 2">
    <name type="scientific">Polyplax serrata</name>
    <name type="common">Common mouse louse</name>
    <dbReference type="NCBI Taxonomy" id="468196"/>
    <lineage>
        <taxon>Eukaryota</taxon>
        <taxon>Metazoa</taxon>
        <taxon>Ecdysozoa</taxon>
        <taxon>Arthropoda</taxon>
        <taxon>Hexapoda</taxon>
        <taxon>Insecta</taxon>
        <taxon>Pterygota</taxon>
        <taxon>Neoptera</taxon>
        <taxon>Paraneoptera</taxon>
        <taxon>Psocodea</taxon>
        <taxon>Troctomorpha</taxon>
        <taxon>Phthiraptera</taxon>
        <taxon>Anoplura</taxon>
        <taxon>Polyplacidae</taxon>
        <taxon>Polyplax</taxon>
    </lineage>
</organism>
<dbReference type="EMBL" id="JAWJWE010000004">
    <property type="protein sequence ID" value="KAK6636925.1"/>
    <property type="molecule type" value="Genomic_DNA"/>
</dbReference>
<dbReference type="AlphaFoldDB" id="A0AAN8SA06"/>
<evidence type="ECO:0000313" key="1">
    <source>
        <dbReference type="EMBL" id="KAK6636925.1"/>
    </source>
</evidence>
<sequence length="120" mass="13868">MESEESEKIQERKKNWFQCDFPPATTSESALFIIPFNSNQRGLIKKFHNYEKYLLVLEPFEETPPARGLNLRNAETSPLFVDAPLQILDEQSKIKAFGNRQFAYCMEGSLYKITQSASQL</sequence>
<protein>
    <submittedName>
        <fullName evidence="1">Uncharacterized protein</fullName>
    </submittedName>
</protein>
<proteinExistence type="predicted"/>
<comment type="caution">
    <text evidence="1">The sequence shown here is derived from an EMBL/GenBank/DDBJ whole genome shotgun (WGS) entry which is preliminary data.</text>
</comment>
<reference evidence="1 2" key="1">
    <citation type="submission" date="2023-10" db="EMBL/GenBank/DDBJ databases">
        <title>Genomes of two closely related lineages of the louse Polyplax serrata with different host specificities.</title>
        <authorList>
            <person name="Martinu J."/>
            <person name="Tarabai H."/>
            <person name="Stefka J."/>
            <person name="Hypsa V."/>
        </authorList>
    </citation>
    <scope>NUCLEOTIDE SEQUENCE [LARGE SCALE GENOMIC DNA]</scope>
    <source>
        <strain evidence="1">HR10_N</strain>
    </source>
</reference>
<gene>
    <name evidence="1" type="ORF">RUM43_010589</name>
</gene>